<dbReference type="InterPro" id="IPR029058">
    <property type="entry name" value="AB_hydrolase_fold"/>
</dbReference>
<protein>
    <submittedName>
        <fullName evidence="4">Alpha/beta hydrolase</fullName>
    </submittedName>
</protein>
<dbReference type="RefSeq" id="WP_204199541.1">
    <property type="nucleotide sequence ID" value="NZ_JAFEMC010000004.1"/>
</dbReference>
<comment type="caution">
    <text evidence="4">The sequence shown here is derived from an EMBL/GenBank/DDBJ whole genome shotgun (WGS) entry which is preliminary data.</text>
</comment>
<accession>A0ABS2D917</accession>
<feature type="domain" description="BD-FAE-like" evidence="3">
    <location>
        <begin position="54"/>
        <end position="239"/>
    </location>
</feature>
<dbReference type="PROSITE" id="PS51257">
    <property type="entry name" value="PROKAR_LIPOPROTEIN"/>
    <property type="match status" value="1"/>
</dbReference>
<sequence>MMRIGRTAVIGSILGSLAAACAPIRIFDAVIPKDGGVVAVARDVAFGADPRQRLDVYAPRRAGSASVPVVVFLYGGSWNSGTKGGYGFVGRALAARGFVVVIPDYRLVPAVRYPIFLQDNAAAVHWVRSHVAALGGDPDRVVLAGHSAGAYNAAMLAIDPRWLGKDRAAVRGWVGLAGPYDFLPLDEDVTRETFGDAPDLPATQPGAHVAPGDPPALLVTGDDDTLVRPSNSDTLARQLTAAGVPVERVRYAGIGHAGLLTAIARPFRRRAPVLANMAAFATRVTAPSVTASGR</sequence>
<evidence type="ECO:0000259" key="3">
    <source>
        <dbReference type="Pfam" id="PF20434"/>
    </source>
</evidence>
<dbReference type="Proteomes" id="UP000763641">
    <property type="component" value="Unassembled WGS sequence"/>
</dbReference>
<evidence type="ECO:0000313" key="4">
    <source>
        <dbReference type="EMBL" id="MBM6577433.1"/>
    </source>
</evidence>
<dbReference type="PANTHER" id="PTHR48081">
    <property type="entry name" value="AB HYDROLASE SUPERFAMILY PROTEIN C4A8.06C"/>
    <property type="match status" value="1"/>
</dbReference>
<dbReference type="EMBL" id="JAFEMC010000004">
    <property type="protein sequence ID" value="MBM6577433.1"/>
    <property type="molecule type" value="Genomic_DNA"/>
</dbReference>
<dbReference type="Pfam" id="PF20434">
    <property type="entry name" value="BD-FAE"/>
    <property type="match status" value="1"/>
</dbReference>
<organism evidence="4 5">
    <name type="scientific">Sphingomonas longa</name>
    <dbReference type="NCBI Taxonomy" id="2778730"/>
    <lineage>
        <taxon>Bacteria</taxon>
        <taxon>Pseudomonadati</taxon>
        <taxon>Pseudomonadota</taxon>
        <taxon>Alphaproteobacteria</taxon>
        <taxon>Sphingomonadales</taxon>
        <taxon>Sphingomonadaceae</taxon>
        <taxon>Sphingomonas</taxon>
    </lineage>
</organism>
<evidence type="ECO:0000256" key="2">
    <source>
        <dbReference type="SAM" id="SignalP"/>
    </source>
</evidence>
<dbReference type="SUPFAM" id="SSF53474">
    <property type="entry name" value="alpha/beta-Hydrolases"/>
    <property type="match status" value="1"/>
</dbReference>
<proteinExistence type="predicted"/>
<dbReference type="PANTHER" id="PTHR48081:SF9">
    <property type="entry name" value="CARBOXYLESTERASE"/>
    <property type="match status" value="1"/>
</dbReference>
<evidence type="ECO:0000313" key="5">
    <source>
        <dbReference type="Proteomes" id="UP000763641"/>
    </source>
</evidence>
<dbReference type="Gene3D" id="3.40.50.1820">
    <property type="entry name" value="alpha/beta hydrolase"/>
    <property type="match status" value="1"/>
</dbReference>
<keyword evidence="2" id="KW-0732">Signal</keyword>
<dbReference type="InterPro" id="IPR049492">
    <property type="entry name" value="BD-FAE-like_dom"/>
</dbReference>
<keyword evidence="1 4" id="KW-0378">Hydrolase</keyword>
<gene>
    <name evidence="4" type="ORF">ILT43_13710</name>
</gene>
<evidence type="ECO:0000256" key="1">
    <source>
        <dbReference type="ARBA" id="ARBA00022801"/>
    </source>
</evidence>
<feature type="signal peptide" evidence="2">
    <location>
        <begin position="1"/>
        <end position="21"/>
    </location>
</feature>
<dbReference type="GO" id="GO:0016787">
    <property type="term" value="F:hydrolase activity"/>
    <property type="evidence" value="ECO:0007669"/>
    <property type="project" value="UniProtKB-KW"/>
</dbReference>
<dbReference type="InterPro" id="IPR050300">
    <property type="entry name" value="GDXG_lipolytic_enzyme"/>
</dbReference>
<keyword evidence="5" id="KW-1185">Reference proteome</keyword>
<reference evidence="4 5" key="1">
    <citation type="submission" date="2020-12" db="EMBL/GenBank/DDBJ databases">
        <title>Sphingomonas sp.</title>
        <authorList>
            <person name="Kim M.K."/>
        </authorList>
    </citation>
    <scope>NUCLEOTIDE SEQUENCE [LARGE SCALE GENOMIC DNA]</scope>
    <source>
        <strain evidence="4 5">BT552</strain>
    </source>
</reference>
<feature type="chain" id="PRO_5045402059" evidence="2">
    <location>
        <begin position="22"/>
        <end position="294"/>
    </location>
</feature>
<name>A0ABS2D917_9SPHN</name>